<keyword evidence="2" id="KW-1185">Reference proteome</keyword>
<feature type="region of interest" description="Disordered" evidence="1">
    <location>
        <begin position="1"/>
        <end position="25"/>
    </location>
</feature>
<evidence type="ECO:0000256" key="1">
    <source>
        <dbReference type="SAM" id="MobiDB-lite"/>
    </source>
</evidence>
<evidence type="ECO:0000313" key="3">
    <source>
        <dbReference type="RefSeq" id="XP_026684927.1"/>
    </source>
</evidence>
<proteinExistence type="predicted"/>
<reference evidence="3" key="1">
    <citation type="submission" date="2025-08" db="UniProtKB">
        <authorList>
            <consortium name="RefSeq"/>
        </authorList>
    </citation>
    <scope>IDENTIFICATION</scope>
</reference>
<dbReference type="PaxDb" id="121845-A0A3Q0J8W1"/>
<dbReference type="RefSeq" id="XP_026684927.1">
    <property type="nucleotide sequence ID" value="XM_026829126.1"/>
</dbReference>
<feature type="compositionally biased region" description="Basic and acidic residues" evidence="1">
    <location>
        <begin position="300"/>
        <end position="337"/>
    </location>
</feature>
<dbReference type="KEGG" id="dci:113470579"/>
<feature type="compositionally biased region" description="Basic and acidic residues" evidence="1">
    <location>
        <begin position="150"/>
        <end position="165"/>
    </location>
</feature>
<dbReference type="AlphaFoldDB" id="A0A3Q0J8W1"/>
<feature type="region of interest" description="Disordered" evidence="1">
    <location>
        <begin position="144"/>
        <end position="165"/>
    </location>
</feature>
<sequence length="378" mass="41899">MDPFEHNFDKPIGSQENLSQKVADGKHAEDINDFFSHKPSKIIDTIDFLNAETGRGQQEVTSGLVDLADSVAAGAGDLSELVDTHTKHAEQLVDDLDDKVHAEVTSGLDKVHTDVTSGLDKISDHAHEKIEEFGKKFEDDLLGLSHSNTSHKEPSLEPVKPEHTHVSDHVKDLLFDEKEQDELKGFDQYTSDSNASLKVNLSCENDDTASTKSIDSAQSIPLDEKKNLAKENLIEDASEVLSKISEDTLINTSKFSSPSPKESKSVVDHFESDFISQEAPPVDHFHHEAPPTVEPKPSPPKHEEVKIEKEVPKVKEEKVTKVETPKEEKVSKAETVKVKAPPVKKAPSTEMFIGPHEVFSRFGLDTWFNPEKLNPKGK</sequence>
<organism evidence="2 3">
    <name type="scientific">Diaphorina citri</name>
    <name type="common">Asian citrus psyllid</name>
    <dbReference type="NCBI Taxonomy" id="121845"/>
    <lineage>
        <taxon>Eukaryota</taxon>
        <taxon>Metazoa</taxon>
        <taxon>Ecdysozoa</taxon>
        <taxon>Arthropoda</taxon>
        <taxon>Hexapoda</taxon>
        <taxon>Insecta</taxon>
        <taxon>Pterygota</taxon>
        <taxon>Neoptera</taxon>
        <taxon>Paraneoptera</taxon>
        <taxon>Hemiptera</taxon>
        <taxon>Sternorrhyncha</taxon>
        <taxon>Psylloidea</taxon>
        <taxon>Psyllidae</taxon>
        <taxon>Diaphorininae</taxon>
        <taxon>Diaphorina</taxon>
    </lineage>
</organism>
<protein>
    <submittedName>
        <fullName evidence="3">Neurofilament heavy polypeptide-like</fullName>
    </submittedName>
</protein>
<accession>A0A3Q0J8W1</accession>
<dbReference type="Proteomes" id="UP000079169">
    <property type="component" value="Unplaced"/>
</dbReference>
<dbReference type="GeneID" id="113470579"/>
<feature type="region of interest" description="Disordered" evidence="1">
    <location>
        <begin position="281"/>
        <end position="348"/>
    </location>
</feature>
<gene>
    <name evidence="3" type="primary">LOC113470579</name>
</gene>
<name>A0A3Q0J8W1_DIACI</name>
<evidence type="ECO:0000313" key="2">
    <source>
        <dbReference type="Proteomes" id="UP000079169"/>
    </source>
</evidence>